<organism evidence="1">
    <name type="scientific">Streptomyces sp. R39</name>
    <dbReference type="NCBI Taxonomy" id="3238631"/>
    <lineage>
        <taxon>Bacteria</taxon>
        <taxon>Bacillati</taxon>
        <taxon>Actinomycetota</taxon>
        <taxon>Actinomycetes</taxon>
        <taxon>Kitasatosporales</taxon>
        <taxon>Streptomycetaceae</taxon>
        <taxon>Streptomyces</taxon>
    </lineage>
</organism>
<protein>
    <recommendedName>
        <fullName evidence="2">HD domain-containing protein</fullName>
    </recommendedName>
</protein>
<dbReference type="RefSeq" id="WP_369228507.1">
    <property type="nucleotide sequence ID" value="NZ_CP163442.1"/>
</dbReference>
<accession>A0AB39RAH6</accession>
<sequence>MAGFLARTRQDPRAATAFRLAAAWGPGQTVAGRDALGHAVTVASILGCYIPDAPPQVVAACLLHGIPRWPMADEDVYRFVEAQCGVEARLLLAALRDEQAVLAVPSDRAVEGHLRLLRAMPWLVHVTLAVKIVVLQYAIGRPARGRDTDAGCAPFTSSQVPYLRGLHDLAAEFGLQTMSADYLRLLKQCLPVTTAAASR</sequence>
<geneLocation type="plasmid" evidence="1">
    <name>unnamed1</name>
</geneLocation>
<keyword evidence="1" id="KW-0614">Plasmid</keyword>
<evidence type="ECO:0008006" key="2">
    <source>
        <dbReference type="Google" id="ProtNLM"/>
    </source>
</evidence>
<evidence type="ECO:0000313" key="1">
    <source>
        <dbReference type="EMBL" id="XDQ49984.1"/>
    </source>
</evidence>
<dbReference type="EMBL" id="CP163442">
    <property type="protein sequence ID" value="XDQ49984.1"/>
    <property type="molecule type" value="Genomic_DNA"/>
</dbReference>
<dbReference type="AlphaFoldDB" id="A0AB39RAH6"/>
<gene>
    <name evidence="1" type="ORF">AB5J52_48570</name>
</gene>
<proteinExistence type="predicted"/>
<name>A0AB39RAH6_9ACTN</name>
<reference evidence="1" key="1">
    <citation type="submission" date="2024-07" db="EMBL/GenBank/DDBJ databases">
        <authorList>
            <person name="Yu S.T."/>
        </authorList>
    </citation>
    <scope>NUCLEOTIDE SEQUENCE</scope>
    <source>
        <strain evidence="1">R39</strain>
        <plasmid evidence="1">unnamed1</plasmid>
    </source>
</reference>